<comment type="caution">
    <text evidence="4">The sequence shown here is derived from an EMBL/GenBank/DDBJ whole genome shotgun (WGS) entry which is preliminary data.</text>
</comment>
<dbReference type="InterPro" id="IPR006076">
    <property type="entry name" value="FAD-dep_OxRdtase"/>
</dbReference>
<evidence type="ECO:0000256" key="2">
    <source>
        <dbReference type="SAM" id="Phobius"/>
    </source>
</evidence>
<reference evidence="4" key="2">
    <citation type="submission" date="2014-03" db="EMBL/GenBank/DDBJ databases">
        <title>Candidatus Competibacter-lineage genomes retrieved from metagenomes reveal functional metabolic diversity.</title>
        <authorList>
            <person name="McIlroy S.J."/>
            <person name="Albertsen M."/>
            <person name="Andresen E.K."/>
            <person name="Saunders A.M."/>
            <person name="Kristiansen R."/>
            <person name="Stokholm-Bjerregaard M."/>
            <person name="Nielsen K.L."/>
            <person name="Nielsen P.H."/>
        </authorList>
    </citation>
    <scope>NUCLEOTIDE SEQUENCE</scope>
    <source>
        <strain evidence="4">Run_A_D11</strain>
    </source>
</reference>
<sequence>MKITGTTIKVDVAIIGGGIAGLWLLARLRRLGFSALLIESEALGTGQTICSQGIIHGGVKYSLQGKVTEAAKLISEMPAVWRRCLKGEGDIDLRGSLLVEHQYLLATRSPRSWFAGLLASKVVNGRAEKLVGIGADSYPPALRQAAFRGTVYRLDEPIVDVASVLNAFADQHHEAIVLCEGPAVPSGDGAITLRYLDRPMLAIRPSCTIFAAGGGNSAVLWASLQQRPLHMVLVRGPSLPGPMYGHFVGTRDIPRLTVTTHCDTAGHLVWYLGGELAETGVKRDRQEQIRMARRELASLLPWVDWSPTQFATFSVKRAEALQSDGSRPIGPSVMRDGRTLVVWPTKLALAPLLADQVEEMLRKLDLRPRPADLRLLEDWPRPKIAVYPWNREDLVWS</sequence>
<organism evidence="4 5">
    <name type="scientific">Candidatus Competibacter denitrificans Run_A_D11</name>
    <dbReference type="NCBI Taxonomy" id="1400863"/>
    <lineage>
        <taxon>Bacteria</taxon>
        <taxon>Pseudomonadati</taxon>
        <taxon>Pseudomonadota</taxon>
        <taxon>Gammaproteobacteria</taxon>
        <taxon>Candidatus Competibacteraceae</taxon>
        <taxon>Candidatus Competibacter</taxon>
    </lineage>
</organism>
<dbReference type="RefSeq" id="WP_048672533.1">
    <property type="nucleotide sequence ID" value="NZ_CBTJ020000037.1"/>
</dbReference>
<accession>W6M3P8</accession>
<dbReference type="Pfam" id="PF01266">
    <property type="entry name" value="DAO"/>
    <property type="match status" value="1"/>
</dbReference>
<keyword evidence="2" id="KW-0472">Membrane</keyword>
<name>W6M3P8_9GAMM</name>
<feature type="domain" description="FAD dependent oxidoreductase" evidence="3">
    <location>
        <begin position="11"/>
        <end position="301"/>
    </location>
</feature>
<dbReference type="Gene3D" id="3.50.50.60">
    <property type="entry name" value="FAD/NAD(P)-binding domain"/>
    <property type="match status" value="1"/>
</dbReference>
<evidence type="ECO:0000256" key="1">
    <source>
        <dbReference type="ARBA" id="ARBA00023002"/>
    </source>
</evidence>
<dbReference type="Proteomes" id="UP000035760">
    <property type="component" value="Unassembled WGS sequence"/>
</dbReference>
<protein>
    <submittedName>
        <fullName evidence="4">Glycerol-3-phosphate dehydrogenase</fullName>
    </submittedName>
</protein>
<dbReference type="SUPFAM" id="SSF51905">
    <property type="entry name" value="FAD/NAD(P)-binding domain"/>
    <property type="match status" value="1"/>
</dbReference>
<dbReference type="EMBL" id="CBTJ020000037">
    <property type="protein sequence ID" value="CDI02381.1"/>
    <property type="molecule type" value="Genomic_DNA"/>
</dbReference>
<keyword evidence="2" id="KW-0812">Transmembrane</keyword>
<reference evidence="4" key="1">
    <citation type="submission" date="2013-07" db="EMBL/GenBank/DDBJ databases">
        <authorList>
            <person name="McIlroy S."/>
        </authorList>
    </citation>
    <scope>NUCLEOTIDE SEQUENCE [LARGE SCALE GENOMIC DNA]</scope>
    <source>
        <strain evidence="4">Run_A_D11</strain>
    </source>
</reference>
<gene>
    <name evidence="4" type="ORF">BN873_300002</name>
</gene>
<evidence type="ECO:0000313" key="4">
    <source>
        <dbReference type="EMBL" id="CDI02381.1"/>
    </source>
</evidence>
<evidence type="ECO:0000313" key="5">
    <source>
        <dbReference type="Proteomes" id="UP000035760"/>
    </source>
</evidence>
<keyword evidence="1" id="KW-0560">Oxidoreductase</keyword>
<feature type="transmembrane region" description="Helical" evidence="2">
    <location>
        <begin position="6"/>
        <end position="26"/>
    </location>
</feature>
<dbReference type="STRING" id="1400863.BN873_300002"/>
<keyword evidence="2" id="KW-1133">Transmembrane helix</keyword>
<proteinExistence type="predicted"/>
<dbReference type="AlphaFoldDB" id="W6M3P8"/>
<keyword evidence="5" id="KW-1185">Reference proteome</keyword>
<dbReference type="GO" id="GO:0016491">
    <property type="term" value="F:oxidoreductase activity"/>
    <property type="evidence" value="ECO:0007669"/>
    <property type="project" value="UniProtKB-KW"/>
</dbReference>
<evidence type="ECO:0000259" key="3">
    <source>
        <dbReference type="Pfam" id="PF01266"/>
    </source>
</evidence>
<dbReference type="InterPro" id="IPR036188">
    <property type="entry name" value="FAD/NAD-bd_sf"/>
</dbReference>